<gene>
    <name evidence="1" type="ORF">JRO89_XS03G0145300</name>
</gene>
<name>A0ABQ8IAV6_9ROSI</name>
<reference evidence="1 2" key="1">
    <citation type="submission" date="2021-02" db="EMBL/GenBank/DDBJ databases">
        <title>Plant Genome Project.</title>
        <authorList>
            <person name="Zhang R.-G."/>
        </authorList>
    </citation>
    <scope>NUCLEOTIDE SEQUENCE [LARGE SCALE GENOMIC DNA]</scope>
    <source>
        <tissue evidence="1">Leaves</tissue>
    </source>
</reference>
<dbReference type="Proteomes" id="UP000827721">
    <property type="component" value="Unassembled WGS sequence"/>
</dbReference>
<comment type="caution">
    <text evidence="1">The sequence shown here is derived from an EMBL/GenBank/DDBJ whole genome shotgun (WGS) entry which is preliminary data.</text>
</comment>
<sequence length="156" mass="16799">MSAPATNPPFNLCKKCIKEPSSVVVVVSSGNSITILVLITYKLYSITVEFKTGKRDIEASRTLFKQHYGRKSEKDSTSDGGKKENRVPSKLLTRVVEENVTSKLFQLGVIAFTDMSNGVIADPSADPSTVASSTIHAVAASYSYSGSSYDIGIHAF</sequence>
<evidence type="ECO:0000313" key="1">
    <source>
        <dbReference type="EMBL" id="KAH7573417.1"/>
    </source>
</evidence>
<proteinExistence type="predicted"/>
<evidence type="ECO:0000313" key="2">
    <source>
        <dbReference type="Proteomes" id="UP000827721"/>
    </source>
</evidence>
<protein>
    <submittedName>
        <fullName evidence="1">Uncharacterized protein</fullName>
    </submittedName>
</protein>
<accession>A0ABQ8IAV6</accession>
<dbReference type="EMBL" id="JAFEMO010000003">
    <property type="protein sequence ID" value="KAH7573417.1"/>
    <property type="molecule type" value="Genomic_DNA"/>
</dbReference>
<organism evidence="1 2">
    <name type="scientific">Xanthoceras sorbifolium</name>
    <dbReference type="NCBI Taxonomy" id="99658"/>
    <lineage>
        <taxon>Eukaryota</taxon>
        <taxon>Viridiplantae</taxon>
        <taxon>Streptophyta</taxon>
        <taxon>Embryophyta</taxon>
        <taxon>Tracheophyta</taxon>
        <taxon>Spermatophyta</taxon>
        <taxon>Magnoliopsida</taxon>
        <taxon>eudicotyledons</taxon>
        <taxon>Gunneridae</taxon>
        <taxon>Pentapetalae</taxon>
        <taxon>rosids</taxon>
        <taxon>malvids</taxon>
        <taxon>Sapindales</taxon>
        <taxon>Sapindaceae</taxon>
        <taxon>Xanthoceroideae</taxon>
        <taxon>Xanthoceras</taxon>
    </lineage>
</organism>
<keyword evidence="2" id="KW-1185">Reference proteome</keyword>